<comment type="caution">
    <text evidence="1">The sequence shown here is derived from an EMBL/GenBank/DDBJ whole genome shotgun (WGS) entry which is preliminary data.</text>
</comment>
<organism evidence="1 2">
    <name type="scientific">Ilex paraguariensis</name>
    <name type="common">yerba mate</name>
    <dbReference type="NCBI Taxonomy" id="185542"/>
    <lineage>
        <taxon>Eukaryota</taxon>
        <taxon>Viridiplantae</taxon>
        <taxon>Streptophyta</taxon>
        <taxon>Embryophyta</taxon>
        <taxon>Tracheophyta</taxon>
        <taxon>Spermatophyta</taxon>
        <taxon>Magnoliopsida</taxon>
        <taxon>eudicotyledons</taxon>
        <taxon>Gunneridae</taxon>
        <taxon>Pentapetalae</taxon>
        <taxon>asterids</taxon>
        <taxon>campanulids</taxon>
        <taxon>Aquifoliales</taxon>
        <taxon>Aquifoliaceae</taxon>
        <taxon>Ilex</taxon>
    </lineage>
</organism>
<keyword evidence="2" id="KW-1185">Reference proteome</keyword>
<reference evidence="1 2" key="1">
    <citation type="submission" date="2024-02" db="EMBL/GenBank/DDBJ databases">
        <authorList>
            <person name="Vignale AGUSTIN F."/>
            <person name="Sosa J E."/>
            <person name="Modenutti C."/>
        </authorList>
    </citation>
    <scope>NUCLEOTIDE SEQUENCE [LARGE SCALE GENOMIC DNA]</scope>
</reference>
<dbReference type="Proteomes" id="UP001642360">
    <property type="component" value="Unassembled WGS sequence"/>
</dbReference>
<evidence type="ECO:0000313" key="1">
    <source>
        <dbReference type="EMBL" id="CAK9156779.1"/>
    </source>
</evidence>
<name>A0ABC8SHW1_9AQUA</name>
<protein>
    <submittedName>
        <fullName evidence="1">Uncharacterized protein</fullName>
    </submittedName>
</protein>
<dbReference type="AlphaFoldDB" id="A0ABC8SHW1"/>
<proteinExistence type="predicted"/>
<dbReference type="EMBL" id="CAUOFW020002909">
    <property type="protein sequence ID" value="CAK9156779.1"/>
    <property type="molecule type" value="Genomic_DNA"/>
</dbReference>
<accession>A0ABC8SHW1</accession>
<evidence type="ECO:0000313" key="2">
    <source>
        <dbReference type="Proteomes" id="UP001642360"/>
    </source>
</evidence>
<gene>
    <name evidence="1" type="ORF">ILEXP_LOCUS25331</name>
</gene>
<sequence>MIQNKTAFTMKKDYGKGEREAQWATAQRTLHGLQTAKTSSLFNEKKITGSCLRLLSRLRDGLKLQGTYMTKRCA</sequence>